<geneLocation type="mitochondrion" evidence="1"/>
<keyword evidence="1" id="KW-0496">Mitochondrion</keyword>
<gene>
    <name evidence="1" type="ORF">PLBR_LOCUS1898</name>
</gene>
<dbReference type="Proteomes" id="UP000290189">
    <property type="component" value="Unassembled WGS sequence"/>
</dbReference>
<organism evidence="1 2">
    <name type="scientific">Plasmodiophora brassicae</name>
    <name type="common">Clubroot disease agent</name>
    <dbReference type="NCBI Taxonomy" id="37360"/>
    <lineage>
        <taxon>Eukaryota</taxon>
        <taxon>Sar</taxon>
        <taxon>Rhizaria</taxon>
        <taxon>Endomyxa</taxon>
        <taxon>Phytomyxea</taxon>
        <taxon>Plasmodiophorida</taxon>
        <taxon>Plasmodiophoridae</taxon>
        <taxon>Plasmodiophora</taxon>
    </lineage>
</organism>
<evidence type="ECO:0000313" key="2">
    <source>
        <dbReference type="Proteomes" id="UP000290189"/>
    </source>
</evidence>
<accession>A0A3P3Y3F1</accession>
<protein>
    <submittedName>
        <fullName evidence="1">Uncharacterized protein</fullName>
    </submittedName>
</protein>
<sequence>MLISLDERALPAFSVLQIRRWCPTFKVMPVRLVGTVQQPPQFRCHAPFQHTIRYPVAHLSAPAWGAWLGHTVTPQPNLLLRVPVPQGTGAQLAAQTLPLLLALLGHSTT</sequence>
<evidence type="ECO:0000313" key="1">
    <source>
        <dbReference type="EMBL" id="SPQ94683.1"/>
    </source>
</evidence>
<dbReference type="AlphaFoldDB" id="A0A3P3Y3F1"/>
<dbReference type="EMBL" id="OVEO01000003">
    <property type="protein sequence ID" value="SPQ94683.1"/>
    <property type="molecule type" value="Genomic_DNA"/>
</dbReference>
<proteinExistence type="predicted"/>
<name>A0A3P3Y3F1_PLABS</name>
<reference evidence="1 2" key="1">
    <citation type="submission" date="2018-03" db="EMBL/GenBank/DDBJ databases">
        <authorList>
            <person name="Fogelqvist J."/>
        </authorList>
    </citation>
    <scope>NUCLEOTIDE SEQUENCE [LARGE SCALE GENOMIC DNA]</scope>
</reference>